<gene>
    <name evidence="2" type="ORF">BaRGS_00020863</name>
</gene>
<comment type="caution">
    <text evidence="2">The sequence shown here is derived from an EMBL/GenBank/DDBJ whole genome shotgun (WGS) entry which is preliminary data.</text>
</comment>
<dbReference type="InterPro" id="IPR053272">
    <property type="entry name" value="STY_interacting-like"/>
</dbReference>
<evidence type="ECO:0000313" key="3">
    <source>
        <dbReference type="Proteomes" id="UP001519460"/>
    </source>
</evidence>
<evidence type="ECO:0000259" key="1">
    <source>
        <dbReference type="SMART" id="SM00195"/>
    </source>
</evidence>
<dbReference type="InterPro" id="IPR029021">
    <property type="entry name" value="Prot-tyrosine_phosphatase-like"/>
</dbReference>
<dbReference type="SUPFAM" id="SSF52821">
    <property type="entry name" value="Rhodanese/Cell cycle control phosphatase"/>
    <property type="match status" value="1"/>
</dbReference>
<sequence>MTTVTIKSSQNVAAFEGLHLTEPMTLYNMLQQATVFSSLSDPNYLLLIDARMKNEYNESHVVTARKAPKSEGGTFMVPYDAELECKQNIVVYDSNTSGFKDTEAPAIACGRLLWEMGGYEEFSALYPFLRTQKIMFMPRELDEIKPYPIEIIQGFLYLGNWCQGNAPCIQKDLKIKAHICVCVEDETFMPGRGDNKLHIQVQDSNDAEIYEYFQTAFDFIGISRAATIVTAYLMQSRKADLATAWNMVKKCLPNFRPNRGFVEQLSALEESICGAKASDVSDPYF</sequence>
<feature type="domain" description="Tyrosine-protein phosphatase" evidence="1">
    <location>
        <begin position="148"/>
        <end position="271"/>
    </location>
</feature>
<dbReference type="Proteomes" id="UP001519460">
    <property type="component" value="Unassembled WGS sequence"/>
</dbReference>
<dbReference type="PANTHER" id="PTHR46659">
    <property type="entry name" value="SERINE/THREONINE/TYROSINE-INTERACTING-LIKE PROTEIN 1"/>
    <property type="match status" value="1"/>
</dbReference>
<dbReference type="PANTHER" id="PTHR46659:SF1">
    <property type="entry name" value="SERINE_THREONINE_TYROSINE-INTERACTING-LIKE PROTEIN 1"/>
    <property type="match status" value="1"/>
</dbReference>
<keyword evidence="3" id="KW-1185">Reference proteome</keyword>
<reference evidence="2 3" key="1">
    <citation type="journal article" date="2023" name="Sci. Data">
        <title>Genome assembly of the Korean intertidal mud-creeper Batillaria attramentaria.</title>
        <authorList>
            <person name="Patra A.K."/>
            <person name="Ho P.T."/>
            <person name="Jun S."/>
            <person name="Lee S.J."/>
            <person name="Kim Y."/>
            <person name="Won Y.J."/>
        </authorList>
    </citation>
    <scope>NUCLEOTIDE SEQUENCE [LARGE SCALE GENOMIC DNA]</scope>
    <source>
        <strain evidence="2">Wonlab-2016</strain>
    </source>
</reference>
<dbReference type="SMART" id="SM00195">
    <property type="entry name" value="DSPc"/>
    <property type="match status" value="1"/>
</dbReference>
<dbReference type="AlphaFoldDB" id="A0ABD0KM41"/>
<dbReference type="InterPro" id="IPR036873">
    <property type="entry name" value="Rhodanese-like_dom_sf"/>
</dbReference>
<dbReference type="SUPFAM" id="SSF52799">
    <property type="entry name" value="(Phosphotyrosine protein) phosphatases II"/>
    <property type="match status" value="1"/>
</dbReference>
<proteinExistence type="predicted"/>
<dbReference type="InterPro" id="IPR020422">
    <property type="entry name" value="TYR_PHOSPHATASE_DUAL_dom"/>
</dbReference>
<dbReference type="Pfam" id="PF00782">
    <property type="entry name" value="DSPc"/>
    <property type="match status" value="1"/>
</dbReference>
<accession>A0ABD0KM41</accession>
<protein>
    <recommendedName>
        <fullName evidence="1">Tyrosine-protein phosphatase domain-containing protein</fullName>
    </recommendedName>
</protein>
<name>A0ABD0KM41_9CAEN</name>
<organism evidence="2 3">
    <name type="scientific">Batillaria attramentaria</name>
    <dbReference type="NCBI Taxonomy" id="370345"/>
    <lineage>
        <taxon>Eukaryota</taxon>
        <taxon>Metazoa</taxon>
        <taxon>Spiralia</taxon>
        <taxon>Lophotrochozoa</taxon>
        <taxon>Mollusca</taxon>
        <taxon>Gastropoda</taxon>
        <taxon>Caenogastropoda</taxon>
        <taxon>Sorbeoconcha</taxon>
        <taxon>Cerithioidea</taxon>
        <taxon>Batillariidae</taxon>
        <taxon>Batillaria</taxon>
    </lineage>
</organism>
<dbReference type="EMBL" id="JACVVK020000157">
    <property type="protein sequence ID" value="KAK7487962.1"/>
    <property type="molecule type" value="Genomic_DNA"/>
</dbReference>
<dbReference type="InterPro" id="IPR000340">
    <property type="entry name" value="Dual-sp_phosphatase_cat-dom"/>
</dbReference>
<dbReference type="Gene3D" id="3.90.190.10">
    <property type="entry name" value="Protein tyrosine phosphatase superfamily"/>
    <property type="match status" value="2"/>
</dbReference>
<evidence type="ECO:0000313" key="2">
    <source>
        <dbReference type="EMBL" id="KAK7487962.1"/>
    </source>
</evidence>